<reference evidence="2 3" key="1">
    <citation type="journal article" date="2018" name="PLoS Genet.">
        <title>Population sequencing reveals clonal diversity and ancestral inbreeding in the grapevine cultivar Chardonnay.</title>
        <authorList>
            <person name="Roach M.J."/>
            <person name="Johnson D.L."/>
            <person name="Bohlmann J."/>
            <person name="van Vuuren H.J."/>
            <person name="Jones S.J."/>
            <person name="Pretorius I.S."/>
            <person name="Schmidt S.A."/>
            <person name="Borneman A.R."/>
        </authorList>
    </citation>
    <scope>NUCLEOTIDE SEQUENCE [LARGE SCALE GENOMIC DNA]</scope>
    <source>
        <strain evidence="3">cv. Chardonnay</strain>
        <tissue evidence="2">Leaf</tissue>
    </source>
</reference>
<evidence type="ECO:0000313" key="3">
    <source>
        <dbReference type="Proteomes" id="UP000288805"/>
    </source>
</evidence>
<accession>A0A438C7Y2</accession>
<dbReference type="EMBL" id="QGNW01002498">
    <property type="protein sequence ID" value="RVW19308.1"/>
    <property type="molecule type" value="Genomic_DNA"/>
</dbReference>
<organism evidence="2 3">
    <name type="scientific">Vitis vinifera</name>
    <name type="common">Grape</name>
    <dbReference type="NCBI Taxonomy" id="29760"/>
    <lineage>
        <taxon>Eukaryota</taxon>
        <taxon>Viridiplantae</taxon>
        <taxon>Streptophyta</taxon>
        <taxon>Embryophyta</taxon>
        <taxon>Tracheophyta</taxon>
        <taxon>Spermatophyta</taxon>
        <taxon>Magnoliopsida</taxon>
        <taxon>eudicotyledons</taxon>
        <taxon>Gunneridae</taxon>
        <taxon>Pentapetalae</taxon>
        <taxon>rosids</taxon>
        <taxon>Vitales</taxon>
        <taxon>Vitaceae</taxon>
        <taxon>Viteae</taxon>
        <taxon>Vitis</taxon>
    </lineage>
</organism>
<comment type="caution">
    <text evidence="2">The sequence shown here is derived from an EMBL/GenBank/DDBJ whole genome shotgun (WGS) entry which is preliminary data.</text>
</comment>
<dbReference type="GO" id="GO:0004523">
    <property type="term" value="F:RNA-DNA hybrid ribonuclease activity"/>
    <property type="evidence" value="ECO:0007669"/>
    <property type="project" value="InterPro"/>
</dbReference>
<dbReference type="GO" id="GO:0003676">
    <property type="term" value="F:nucleic acid binding"/>
    <property type="evidence" value="ECO:0007669"/>
    <property type="project" value="InterPro"/>
</dbReference>
<dbReference type="AlphaFoldDB" id="A0A438C7Y2"/>
<name>A0A438C7Y2_VITVI</name>
<dbReference type="PANTHER" id="PTHR48475:SF1">
    <property type="entry name" value="RNASE H TYPE-1 DOMAIN-CONTAINING PROTEIN"/>
    <property type="match status" value="1"/>
</dbReference>
<sequence>MMSWDDRSPEPIVLDDGYEVDTAGSQTSTPFSLISDWVPFELTPTAPLATTRQGPFVSFILYPDDDDLEGRDVQIITHSGRVDQPSPLVASPFDGAVSHEEVRREDDEILRQLQSTQACISIWSLLASSSAHRDALIRALSQILVETTTTPEGLIHMMTAGRATCIVFSDDDLPPEDSNHAHPLYIIVGCSGHKVPSVPLDNGSALNVCPLATAIALGYAPLDFGPSTQTVRAYDSTKSEVMGTLMIELLIGLTTFPKLFQKVKFIHDRQVIVVQFPKDMFASSEPMLQINHSKDDLFFIGFTFDKVQTLEVGDFCRDLHKPMKFVATVHHDTPFGLGFVPIEANYRMSLADYYIRGSEVHPHMGDFSDVTNIEGVDELQHQFHHLQLGDETFDALVSVMIAPSSPDRASFLSLCFPDETTNYGIAKMVQHEPASSFNLFGVSAIEIVEEIQTVLAPELIEDVTVGDDEFEDTFGFIEGTFGSLYSPAPSAYLTTLVEYPEWLANVVPIPKKDDKVRVCVDFKDLNKASPKDDFPLPHIYLLVDSTGIQKFRLRLNPKKCTFGVTSGKLLGHMVSEWGIEVDPDKIKAILDMPMSRTEKEIRDPLRYLFDRPALTGRLMRWLILLTEFDIQYVSQKSIKESIVVDHLALLLISKGRPVDDVFLDEEFIAMTSLSGWRMYFDGATNQVEYEACILGLETALELGIRQMEVFSDSNLVLRQIQGDWRTKDVNLRSYHAYLELLVGRFDDLRYTRLPRAQNRFVDALATLASSVDIPIDVIIRPLLIESRSNTYLEAVIAKDRRALRSSLYRSSDERGSCGILWPTHGRTHASPETPFCIVGISYLFSHPTGAMPYYLVYGMEAILPVETEMSSLKVALEQQISETEWAQARFD</sequence>
<dbReference type="CDD" id="cd09279">
    <property type="entry name" value="RNase_HI_like"/>
    <property type="match status" value="1"/>
</dbReference>
<proteinExistence type="predicted"/>
<dbReference type="SUPFAM" id="SSF56672">
    <property type="entry name" value="DNA/RNA polymerases"/>
    <property type="match status" value="1"/>
</dbReference>
<dbReference type="InterPro" id="IPR036397">
    <property type="entry name" value="RNaseH_sf"/>
</dbReference>
<dbReference type="InterPro" id="IPR043128">
    <property type="entry name" value="Rev_trsase/Diguanyl_cyclase"/>
</dbReference>
<dbReference type="InterPro" id="IPR043502">
    <property type="entry name" value="DNA/RNA_pol_sf"/>
</dbReference>
<dbReference type="InterPro" id="IPR002156">
    <property type="entry name" value="RNaseH_domain"/>
</dbReference>
<dbReference type="Proteomes" id="UP000288805">
    <property type="component" value="Unassembled WGS sequence"/>
</dbReference>
<feature type="domain" description="RNase H type-1" evidence="1">
    <location>
        <begin position="685"/>
        <end position="767"/>
    </location>
</feature>
<dbReference type="Pfam" id="PF13456">
    <property type="entry name" value="RVT_3"/>
    <property type="match status" value="1"/>
</dbReference>
<protein>
    <recommendedName>
        <fullName evidence="1">RNase H type-1 domain-containing protein</fullName>
    </recommendedName>
</protein>
<evidence type="ECO:0000259" key="1">
    <source>
        <dbReference type="Pfam" id="PF13456"/>
    </source>
</evidence>
<dbReference type="Gene3D" id="3.30.420.10">
    <property type="entry name" value="Ribonuclease H-like superfamily/Ribonuclease H"/>
    <property type="match status" value="1"/>
</dbReference>
<dbReference type="Gene3D" id="3.10.10.10">
    <property type="entry name" value="HIV Type 1 Reverse Transcriptase, subunit A, domain 1"/>
    <property type="match status" value="1"/>
</dbReference>
<evidence type="ECO:0000313" key="2">
    <source>
        <dbReference type="EMBL" id="RVW19308.1"/>
    </source>
</evidence>
<dbReference type="PANTHER" id="PTHR48475">
    <property type="entry name" value="RIBONUCLEASE H"/>
    <property type="match status" value="1"/>
</dbReference>
<dbReference type="Gene3D" id="3.30.70.270">
    <property type="match status" value="2"/>
</dbReference>
<gene>
    <name evidence="2" type="ORF">CK203_093810</name>
</gene>